<reference evidence="4 5" key="1">
    <citation type="journal article" date="2021" name="J. Biosci. Bioeng.">
        <title>Identification and characterization of a chc gene cluster responsible for the aromatization pathway of cyclohexanecarboxylate degradation in Sinomonas cyclohexanicum ATCC 51369.</title>
        <authorList>
            <person name="Yamamoto T."/>
            <person name="Hasegawa Y."/>
            <person name="Lau P.C.K."/>
            <person name="Iwaki H."/>
        </authorList>
    </citation>
    <scope>NUCLEOTIDE SEQUENCE [LARGE SCALE GENOMIC DNA]</scope>
    <source>
        <strain evidence="4 5">ATCC 51369</strain>
    </source>
</reference>
<evidence type="ECO:0000256" key="2">
    <source>
        <dbReference type="ARBA" id="ARBA00022679"/>
    </source>
</evidence>
<dbReference type="PROSITE" id="PS00092">
    <property type="entry name" value="N6_MTASE"/>
    <property type="match status" value="1"/>
</dbReference>
<feature type="region of interest" description="Disordered" evidence="3">
    <location>
        <begin position="187"/>
        <end position="206"/>
    </location>
</feature>
<dbReference type="Gene3D" id="3.40.50.150">
    <property type="entry name" value="Vaccinia Virus protein VP39"/>
    <property type="match status" value="1"/>
</dbReference>
<name>A0ABM7PW84_SINCY</name>
<gene>
    <name evidence="4" type="ORF">SCMU_23990</name>
</gene>
<evidence type="ECO:0000256" key="3">
    <source>
        <dbReference type="SAM" id="MobiDB-lite"/>
    </source>
</evidence>
<protein>
    <submittedName>
        <fullName evidence="4">DNA methylase</fullName>
    </submittedName>
</protein>
<dbReference type="NCBIfam" id="TIGR00095">
    <property type="entry name" value="16S rRNA (guanine(966)-N(2))-methyltransferase RsmD"/>
    <property type="match status" value="1"/>
</dbReference>
<dbReference type="PIRSF" id="PIRSF004553">
    <property type="entry name" value="CHP00095"/>
    <property type="match status" value="1"/>
</dbReference>
<dbReference type="GO" id="GO:0008168">
    <property type="term" value="F:methyltransferase activity"/>
    <property type="evidence" value="ECO:0007669"/>
    <property type="project" value="UniProtKB-KW"/>
</dbReference>
<sequence>MSRIIAGICGGTPLVSVPGSGTRPTTDRVKEALFSRLEALGMISRARVLDLYAGSGALGVEAVSRGASTAELVESDAKAVGICQRNARTVNDAVGRRAVTVHRGKVGAFLESTIEGRHWDLVFLDPPYPLGEDQLARVLEALAPHLAADALVVVERSARSPEPAWPRHLVHYADRKYGETHLWFAEPRPEPDVDAEASESTGSVAP</sequence>
<dbReference type="PANTHER" id="PTHR43542:SF1">
    <property type="entry name" value="METHYLTRANSFERASE"/>
    <property type="match status" value="1"/>
</dbReference>
<dbReference type="EMBL" id="AP024525">
    <property type="protein sequence ID" value="BCT76557.1"/>
    <property type="molecule type" value="Genomic_DNA"/>
</dbReference>
<evidence type="ECO:0000256" key="1">
    <source>
        <dbReference type="ARBA" id="ARBA00022603"/>
    </source>
</evidence>
<evidence type="ECO:0000313" key="4">
    <source>
        <dbReference type="EMBL" id="BCT76557.1"/>
    </source>
</evidence>
<keyword evidence="1 4" id="KW-0489">Methyltransferase</keyword>
<proteinExistence type="predicted"/>
<dbReference type="InterPro" id="IPR004398">
    <property type="entry name" value="RNA_MeTrfase_RsmD"/>
</dbReference>
<dbReference type="RefSeq" id="WP_229229363.1">
    <property type="nucleotide sequence ID" value="NZ_AP024525.1"/>
</dbReference>
<organism evidence="4 5">
    <name type="scientific">Sinomonas cyclohexanicum</name>
    <name type="common">Corynebacterium cyclohexanicum</name>
    <dbReference type="NCBI Taxonomy" id="322009"/>
    <lineage>
        <taxon>Bacteria</taxon>
        <taxon>Bacillati</taxon>
        <taxon>Actinomycetota</taxon>
        <taxon>Actinomycetes</taxon>
        <taxon>Micrococcales</taxon>
        <taxon>Micrococcaceae</taxon>
        <taxon>Sinomonas</taxon>
    </lineage>
</organism>
<dbReference type="CDD" id="cd02440">
    <property type="entry name" value="AdoMet_MTases"/>
    <property type="match status" value="1"/>
</dbReference>
<evidence type="ECO:0000313" key="5">
    <source>
        <dbReference type="Proteomes" id="UP001319861"/>
    </source>
</evidence>
<dbReference type="Pfam" id="PF03602">
    <property type="entry name" value="Cons_hypoth95"/>
    <property type="match status" value="1"/>
</dbReference>
<dbReference type="SUPFAM" id="SSF53335">
    <property type="entry name" value="S-adenosyl-L-methionine-dependent methyltransferases"/>
    <property type="match status" value="1"/>
</dbReference>
<keyword evidence="5" id="KW-1185">Reference proteome</keyword>
<keyword evidence="2" id="KW-0808">Transferase</keyword>
<dbReference type="PANTHER" id="PTHR43542">
    <property type="entry name" value="METHYLTRANSFERASE"/>
    <property type="match status" value="1"/>
</dbReference>
<dbReference type="InterPro" id="IPR029063">
    <property type="entry name" value="SAM-dependent_MTases_sf"/>
</dbReference>
<dbReference type="GO" id="GO:0032259">
    <property type="term" value="P:methylation"/>
    <property type="evidence" value="ECO:0007669"/>
    <property type="project" value="UniProtKB-KW"/>
</dbReference>
<accession>A0ABM7PW84</accession>
<dbReference type="Proteomes" id="UP001319861">
    <property type="component" value="Chromosome"/>
</dbReference>
<dbReference type="InterPro" id="IPR002052">
    <property type="entry name" value="DNA_methylase_N6_adenine_CS"/>
</dbReference>